<dbReference type="AlphaFoldDB" id="F4PAZ6"/>
<evidence type="ECO:0000256" key="3">
    <source>
        <dbReference type="ARBA" id="ARBA00022490"/>
    </source>
</evidence>
<dbReference type="OMA" id="GQYENPI"/>
<sequence length="382" mass="41253">MTSIVPRGLFNEPKTKTVKHSSNVGQTKNLKISVHPPSIPTKFQTLHYDDSEERAFNSTSQRFEQRIDDLPGPGYYAEAAEKLEGVFDVSTSKRGYGIGFASHSRRFAKLPIDSKSTLDISPAQYRPRTPIYSFSVAHSLSSSFHTPTSKLVSDNGRSADVSAQFVRTQWAIKPTPGPGEYTPSIMKKGRKHYGQHESGAVSVFKSRTTRSDLIGDKSSSVRQVPPPGSYNIVRAEGLTQKSCAAAQAAFKATSRQSLVSHHGKIPGPGAYEIVPTKPNFKPSLRRGRAGTIALAPVRPHTPLSSQTAVPGSGMTPVAFPGPGHYNIAQCTNNIYPSGPILQSNFVSKAPRFADAFQSNIPGPVVINSLMDMQPSSVSIAYA</sequence>
<reference evidence="5 6" key="1">
    <citation type="submission" date="2009-12" db="EMBL/GenBank/DDBJ databases">
        <title>The draft genome of Batrachochytrium dendrobatidis.</title>
        <authorList>
            <consortium name="US DOE Joint Genome Institute (JGI-PGF)"/>
            <person name="Kuo A."/>
            <person name="Salamov A."/>
            <person name="Schmutz J."/>
            <person name="Lucas S."/>
            <person name="Pitluck S."/>
            <person name="Rosenblum E."/>
            <person name="Stajich J."/>
            <person name="Eisen M."/>
            <person name="Grigoriev I.V."/>
        </authorList>
    </citation>
    <scope>NUCLEOTIDE SEQUENCE [LARGE SCALE GENOMIC DNA]</scope>
    <source>
        <strain evidence="6">JAM81 / FGSC 10211</strain>
    </source>
</reference>
<comment type="subcellular location">
    <subcellularLocation>
        <location evidence="2">Cytoplasm</location>
    </subcellularLocation>
    <subcellularLocation>
        <location evidence="1">Nucleus</location>
    </subcellularLocation>
</comment>
<dbReference type="Proteomes" id="UP000007241">
    <property type="component" value="Unassembled WGS sequence"/>
</dbReference>
<dbReference type="GeneID" id="18244325"/>
<dbReference type="InParanoid" id="F4PAZ6"/>
<keyword evidence="3" id="KW-0963">Cytoplasm</keyword>
<dbReference type="PANTHER" id="PTHR35678:SF1">
    <property type="entry name" value="PROTEIN STPG4"/>
    <property type="match status" value="1"/>
</dbReference>
<dbReference type="HOGENOM" id="CLU_071847_0_0_1"/>
<accession>F4PAZ6</accession>
<evidence type="ECO:0000256" key="4">
    <source>
        <dbReference type="ARBA" id="ARBA00023242"/>
    </source>
</evidence>
<dbReference type="GO" id="GO:0005634">
    <property type="term" value="C:nucleus"/>
    <property type="evidence" value="ECO:0007669"/>
    <property type="project" value="UniProtKB-SubCell"/>
</dbReference>
<evidence type="ECO:0000313" key="5">
    <source>
        <dbReference type="EMBL" id="EGF77634.1"/>
    </source>
</evidence>
<dbReference type="RefSeq" id="XP_006681784.1">
    <property type="nucleotide sequence ID" value="XM_006681721.1"/>
</dbReference>
<dbReference type="OrthoDB" id="186871at2759"/>
<gene>
    <name evidence="5" type="ORF">BATDEDRAFT_91601</name>
</gene>
<dbReference type="InterPro" id="IPR010736">
    <property type="entry name" value="SHIPPO-rpt"/>
</dbReference>
<name>F4PAZ6_BATDJ</name>
<dbReference type="PANTHER" id="PTHR35678">
    <property type="entry name" value="PROTEIN STPG4"/>
    <property type="match status" value="1"/>
</dbReference>
<evidence type="ECO:0000313" key="6">
    <source>
        <dbReference type="Proteomes" id="UP000007241"/>
    </source>
</evidence>
<keyword evidence="4" id="KW-0539">Nucleus</keyword>
<evidence type="ECO:0000256" key="1">
    <source>
        <dbReference type="ARBA" id="ARBA00004123"/>
    </source>
</evidence>
<evidence type="ECO:0000256" key="2">
    <source>
        <dbReference type="ARBA" id="ARBA00004496"/>
    </source>
</evidence>
<proteinExistence type="predicted"/>
<dbReference type="EMBL" id="GL882891">
    <property type="protein sequence ID" value="EGF77634.1"/>
    <property type="molecule type" value="Genomic_DNA"/>
</dbReference>
<keyword evidence="6" id="KW-1185">Reference proteome</keyword>
<dbReference type="GO" id="GO:0005737">
    <property type="term" value="C:cytoplasm"/>
    <property type="evidence" value="ECO:0007669"/>
    <property type="project" value="UniProtKB-SubCell"/>
</dbReference>
<dbReference type="Pfam" id="PF07004">
    <property type="entry name" value="SHIPPO-rpt"/>
    <property type="match status" value="3"/>
</dbReference>
<protein>
    <submittedName>
        <fullName evidence="5">Uncharacterized protein</fullName>
    </submittedName>
</protein>
<organism evidence="5 6">
    <name type="scientific">Batrachochytrium dendrobatidis (strain JAM81 / FGSC 10211)</name>
    <name type="common">Frog chytrid fungus</name>
    <dbReference type="NCBI Taxonomy" id="684364"/>
    <lineage>
        <taxon>Eukaryota</taxon>
        <taxon>Fungi</taxon>
        <taxon>Fungi incertae sedis</taxon>
        <taxon>Chytridiomycota</taxon>
        <taxon>Chytridiomycota incertae sedis</taxon>
        <taxon>Chytridiomycetes</taxon>
        <taxon>Rhizophydiales</taxon>
        <taxon>Rhizophydiales incertae sedis</taxon>
        <taxon>Batrachochytrium</taxon>
    </lineage>
</organism>